<accession>A0AAV9RJG9</accession>
<evidence type="ECO:0000313" key="3">
    <source>
        <dbReference type="Proteomes" id="UP001311232"/>
    </source>
</evidence>
<keyword evidence="1" id="KW-0175">Coiled coil</keyword>
<dbReference type="AlphaFoldDB" id="A0AAV9RJG9"/>
<keyword evidence="3" id="KW-1185">Reference proteome</keyword>
<dbReference type="EMBL" id="JAHHUM010001762">
    <property type="protein sequence ID" value="KAK5609145.1"/>
    <property type="molecule type" value="Genomic_DNA"/>
</dbReference>
<evidence type="ECO:0000256" key="1">
    <source>
        <dbReference type="SAM" id="Coils"/>
    </source>
</evidence>
<feature type="coiled-coil region" evidence="1">
    <location>
        <begin position="133"/>
        <end position="171"/>
    </location>
</feature>
<name>A0AAV9RJG9_9TELE</name>
<evidence type="ECO:0000313" key="2">
    <source>
        <dbReference type="EMBL" id="KAK5609145.1"/>
    </source>
</evidence>
<gene>
    <name evidence="2" type="ORF">CRENBAI_015497</name>
</gene>
<comment type="caution">
    <text evidence="2">The sequence shown here is derived from an EMBL/GenBank/DDBJ whole genome shotgun (WGS) entry which is preliminary data.</text>
</comment>
<proteinExistence type="predicted"/>
<reference evidence="2 3" key="1">
    <citation type="submission" date="2021-06" db="EMBL/GenBank/DDBJ databases">
        <authorList>
            <person name="Palmer J.M."/>
        </authorList>
    </citation>
    <scope>NUCLEOTIDE SEQUENCE [LARGE SCALE GENOMIC DNA]</scope>
    <source>
        <strain evidence="2 3">MEX-2019</strain>
        <tissue evidence="2">Muscle</tissue>
    </source>
</reference>
<sequence>MESWKNHVRARLLHRDEKEKHPYVGVFTRLSQLEERFEIRKWIVEDIQCKSLERAEVDVGKNTKLLQLQLRESEHLADKLSQTVSDITSVLYVKEAELQYWQSRVSQYRREALTLAKAKNNLKVTFLEFEFTLECQSKELAALRSEQNKLKEALEQAQRDKEQLVQRWIEEKSAEADRLNKHNDITERWQHLGKQLKKHFRRERGTQFTPTFTDAMNGARETSQSVIQKDAWVKTASRLQKTSGIALGS</sequence>
<organism evidence="2 3">
    <name type="scientific">Crenichthys baileyi</name>
    <name type="common">White River springfish</name>
    <dbReference type="NCBI Taxonomy" id="28760"/>
    <lineage>
        <taxon>Eukaryota</taxon>
        <taxon>Metazoa</taxon>
        <taxon>Chordata</taxon>
        <taxon>Craniata</taxon>
        <taxon>Vertebrata</taxon>
        <taxon>Euteleostomi</taxon>
        <taxon>Actinopterygii</taxon>
        <taxon>Neopterygii</taxon>
        <taxon>Teleostei</taxon>
        <taxon>Neoteleostei</taxon>
        <taxon>Acanthomorphata</taxon>
        <taxon>Ovalentaria</taxon>
        <taxon>Atherinomorphae</taxon>
        <taxon>Cyprinodontiformes</taxon>
        <taxon>Goodeidae</taxon>
        <taxon>Crenichthys</taxon>
    </lineage>
</organism>
<protein>
    <submittedName>
        <fullName evidence="2">Uncharacterized protein</fullName>
    </submittedName>
</protein>
<dbReference type="Proteomes" id="UP001311232">
    <property type="component" value="Unassembled WGS sequence"/>
</dbReference>